<keyword evidence="2" id="KW-0547">Nucleotide-binding</keyword>
<keyword evidence="3" id="KW-0418">Kinase</keyword>
<keyword evidence="4" id="KW-0067">ATP-binding</keyword>
<dbReference type="SUPFAM" id="SSF55060">
    <property type="entry name" value="GHMP Kinase, C-terminal domain"/>
    <property type="match status" value="1"/>
</dbReference>
<evidence type="ECO:0000313" key="8">
    <source>
        <dbReference type="EMBL" id="KPJ62740.1"/>
    </source>
</evidence>
<keyword evidence="1" id="KW-0444">Lipid biosynthesis</keyword>
<dbReference type="EMBL" id="LIZY01000104">
    <property type="protein sequence ID" value="KPJ62740.1"/>
    <property type="molecule type" value="Genomic_DNA"/>
</dbReference>
<evidence type="ECO:0008006" key="10">
    <source>
        <dbReference type="Google" id="ProtNLM"/>
    </source>
</evidence>
<keyword evidence="5" id="KW-0443">Lipid metabolism</keyword>
<feature type="domain" description="GHMP kinase N-terminal" evidence="6">
    <location>
        <begin position="113"/>
        <end position="182"/>
    </location>
</feature>
<dbReference type="Proteomes" id="UP000052020">
    <property type="component" value="Unassembled WGS sequence"/>
</dbReference>
<dbReference type="AlphaFoldDB" id="A0A0S7XK38"/>
<dbReference type="Pfam" id="PF08544">
    <property type="entry name" value="GHMP_kinases_C"/>
    <property type="match status" value="1"/>
</dbReference>
<dbReference type="PANTHER" id="PTHR43290">
    <property type="entry name" value="MEVALONATE KINASE"/>
    <property type="match status" value="1"/>
</dbReference>
<reference evidence="8 9" key="1">
    <citation type="journal article" date="2015" name="Microbiome">
        <title>Genomic resolution of linkages in carbon, nitrogen, and sulfur cycling among widespread estuary sediment bacteria.</title>
        <authorList>
            <person name="Baker B.J."/>
            <person name="Lazar C.S."/>
            <person name="Teske A.P."/>
            <person name="Dick G.J."/>
        </authorList>
    </citation>
    <scope>NUCLEOTIDE SEQUENCE [LARGE SCALE GENOMIC DNA]</scope>
    <source>
        <strain evidence="8">DG_56</strain>
    </source>
</reference>
<accession>A0A0S7XK38</accession>
<sequence>MAIFSAPGRCGLVGNPSDIYGGAVISCSTRERAYAALEPAESGLTVEVTGESESVGTPEELIVRGNHCDVAAAVIQFLLACGRSDPPEEQEFLRSLACGHLHEAVAFQAERWAFSLRVWTELPMQAGLGGSSTLLSATLGALLHHFGVELNRYQMAEVTRLVEARYMRVACGYQDAYMSAFGYLNYMEFRGKERLAQTADEPLAAVEPLCLDLHEMPIMLAHTGVTRLSQSVHIPIRQRWEQGEKQVVEGMARLRELATLAKKALLANGWERLGDLMSENHEIVRGLGGSAESNERLIKAARDAGAWSAKLAGAGGGGTIVVLHPDRPRMMKALREAGAQRFLFPTQSPGLRQEGATIG</sequence>
<gene>
    <name evidence="8" type="ORF">AMK68_04580</name>
</gene>
<comment type="caution">
    <text evidence="8">The sequence shown here is derived from an EMBL/GenBank/DDBJ whole genome shotgun (WGS) entry which is preliminary data.</text>
</comment>
<evidence type="ECO:0000259" key="6">
    <source>
        <dbReference type="Pfam" id="PF00288"/>
    </source>
</evidence>
<evidence type="ECO:0000313" key="9">
    <source>
        <dbReference type="Proteomes" id="UP000052020"/>
    </source>
</evidence>
<name>A0A0S7XK38_9BACT</name>
<organism evidence="8 9">
    <name type="scientific">candidate division KD3-62 bacterium DG_56</name>
    <dbReference type="NCBI Taxonomy" id="1704032"/>
    <lineage>
        <taxon>Bacteria</taxon>
        <taxon>candidate division KD3-62</taxon>
    </lineage>
</organism>
<dbReference type="GO" id="GO:0004496">
    <property type="term" value="F:mevalonate kinase activity"/>
    <property type="evidence" value="ECO:0007669"/>
    <property type="project" value="InterPro"/>
</dbReference>
<dbReference type="Pfam" id="PF00288">
    <property type="entry name" value="GHMP_kinases_N"/>
    <property type="match status" value="1"/>
</dbReference>
<dbReference type="PANTHER" id="PTHR43290:SF1">
    <property type="entry name" value="GLUCURONOKINASE 1-RELATED"/>
    <property type="match status" value="1"/>
</dbReference>
<dbReference type="InterPro" id="IPR036554">
    <property type="entry name" value="GHMP_kinase_C_sf"/>
</dbReference>
<dbReference type="InterPro" id="IPR013750">
    <property type="entry name" value="GHMP_kinase_C_dom"/>
</dbReference>
<evidence type="ECO:0000259" key="7">
    <source>
        <dbReference type="Pfam" id="PF08544"/>
    </source>
</evidence>
<dbReference type="GO" id="GO:0005524">
    <property type="term" value="F:ATP binding"/>
    <property type="evidence" value="ECO:0007669"/>
    <property type="project" value="UniProtKB-KW"/>
</dbReference>
<dbReference type="GO" id="GO:0019287">
    <property type="term" value="P:isopentenyl diphosphate biosynthetic process, mevalonate pathway"/>
    <property type="evidence" value="ECO:0007669"/>
    <property type="project" value="TreeGrafter"/>
</dbReference>
<dbReference type="GO" id="GO:0005829">
    <property type="term" value="C:cytosol"/>
    <property type="evidence" value="ECO:0007669"/>
    <property type="project" value="TreeGrafter"/>
</dbReference>
<keyword evidence="3" id="KW-0808">Transferase</keyword>
<protein>
    <recommendedName>
        <fullName evidence="10">GHMP kinase</fullName>
    </recommendedName>
</protein>
<feature type="domain" description="GHMP kinase C-terminal" evidence="7">
    <location>
        <begin position="262"/>
        <end position="333"/>
    </location>
</feature>
<dbReference type="InterPro" id="IPR020568">
    <property type="entry name" value="Ribosomal_Su5_D2-typ_SF"/>
</dbReference>
<dbReference type="InterPro" id="IPR006205">
    <property type="entry name" value="Mev_gal_kin"/>
</dbReference>
<dbReference type="PRINTS" id="PR00959">
    <property type="entry name" value="MEVGALKINASE"/>
</dbReference>
<dbReference type="SUPFAM" id="SSF54211">
    <property type="entry name" value="Ribosomal protein S5 domain 2-like"/>
    <property type="match status" value="1"/>
</dbReference>
<evidence type="ECO:0000256" key="4">
    <source>
        <dbReference type="ARBA" id="ARBA00022840"/>
    </source>
</evidence>
<evidence type="ECO:0000256" key="2">
    <source>
        <dbReference type="ARBA" id="ARBA00022741"/>
    </source>
</evidence>
<evidence type="ECO:0000256" key="3">
    <source>
        <dbReference type="ARBA" id="ARBA00022777"/>
    </source>
</evidence>
<evidence type="ECO:0000256" key="1">
    <source>
        <dbReference type="ARBA" id="ARBA00022516"/>
    </source>
</evidence>
<dbReference type="InterPro" id="IPR006204">
    <property type="entry name" value="GHMP_kinase_N_dom"/>
</dbReference>
<dbReference type="Gene3D" id="3.30.230.120">
    <property type="match status" value="1"/>
</dbReference>
<evidence type="ECO:0000256" key="5">
    <source>
        <dbReference type="ARBA" id="ARBA00023098"/>
    </source>
</evidence>
<proteinExistence type="predicted"/>